<dbReference type="EMBL" id="JAPQKI010000009">
    <property type="protein sequence ID" value="KAJ5089917.1"/>
    <property type="molecule type" value="Genomic_DNA"/>
</dbReference>
<reference evidence="1" key="1">
    <citation type="submission" date="2022-11" db="EMBL/GenBank/DDBJ databases">
        <authorList>
            <person name="Petersen C."/>
        </authorList>
    </citation>
    <scope>NUCLEOTIDE SEQUENCE</scope>
    <source>
        <strain evidence="1">IBT 30761</strain>
    </source>
</reference>
<accession>A0A9W9EXQ7</accession>
<sequence>MLTFARLSSRVLTSFRVSQSTVPRASARSFTMASDPSTYKLNRLSPRVAYFCRICPPPVLKTDNNGI</sequence>
<dbReference type="GeneID" id="81360072"/>
<gene>
    <name evidence="1" type="ORF">N7532_008601</name>
</gene>
<protein>
    <submittedName>
        <fullName evidence="1">Uncharacterized protein</fullName>
    </submittedName>
</protein>
<proteinExistence type="predicted"/>
<dbReference type="AlphaFoldDB" id="A0A9W9EXQ7"/>
<keyword evidence="2" id="KW-1185">Reference proteome</keyword>
<organism evidence="1 2">
    <name type="scientific">Penicillium argentinense</name>
    <dbReference type="NCBI Taxonomy" id="1131581"/>
    <lineage>
        <taxon>Eukaryota</taxon>
        <taxon>Fungi</taxon>
        <taxon>Dikarya</taxon>
        <taxon>Ascomycota</taxon>
        <taxon>Pezizomycotina</taxon>
        <taxon>Eurotiomycetes</taxon>
        <taxon>Eurotiomycetidae</taxon>
        <taxon>Eurotiales</taxon>
        <taxon>Aspergillaceae</taxon>
        <taxon>Penicillium</taxon>
    </lineage>
</organism>
<evidence type="ECO:0000313" key="2">
    <source>
        <dbReference type="Proteomes" id="UP001149074"/>
    </source>
</evidence>
<comment type="caution">
    <text evidence="1">The sequence shown here is derived from an EMBL/GenBank/DDBJ whole genome shotgun (WGS) entry which is preliminary data.</text>
</comment>
<dbReference type="Proteomes" id="UP001149074">
    <property type="component" value="Unassembled WGS sequence"/>
</dbReference>
<dbReference type="RefSeq" id="XP_056471899.1">
    <property type="nucleotide sequence ID" value="XM_056621093.1"/>
</dbReference>
<reference evidence="1" key="2">
    <citation type="journal article" date="2023" name="IMA Fungus">
        <title>Comparative genomic study of the Penicillium genus elucidates a diverse pangenome and 15 lateral gene transfer events.</title>
        <authorList>
            <person name="Petersen C."/>
            <person name="Sorensen T."/>
            <person name="Nielsen M.R."/>
            <person name="Sondergaard T.E."/>
            <person name="Sorensen J.L."/>
            <person name="Fitzpatrick D.A."/>
            <person name="Frisvad J.C."/>
            <person name="Nielsen K.L."/>
        </authorList>
    </citation>
    <scope>NUCLEOTIDE SEQUENCE</scope>
    <source>
        <strain evidence="1">IBT 30761</strain>
    </source>
</reference>
<evidence type="ECO:0000313" key="1">
    <source>
        <dbReference type="EMBL" id="KAJ5089917.1"/>
    </source>
</evidence>
<name>A0A9W9EXQ7_9EURO</name>